<dbReference type="PANTHER" id="PTHR39944">
    <property type="match status" value="1"/>
</dbReference>
<dbReference type="AlphaFoldDB" id="B4MP21"/>
<name>B4MP21_DROWI</name>
<dbReference type="HOGENOM" id="CLU_021609_0_0_1"/>
<reference evidence="3 4" key="1">
    <citation type="journal article" date="2007" name="Nature">
        <title>Evolution of genes and genomes on the Drosophila phylogeny.</title>
        <authorList>
            <consortium name="Drosophila 12 Genomes Consortium"/>
            <person name="Clark A.G."/>
            <person name="Eisen M.B."/>
            <person name="Smith D.R."/>
            <person name="Bergman C.M."/>
            <person name="Oliver B."/>
            <person name="Markow T.A."/>
            <person name="Kaufman T.C."/>
            <person name="Kellis M."/>
            <person name="Gelbart W."/>
            <person name="Iyer V.N."/>
            <person name="Pollard D.A."/>
            <person name="Sackton T.B."/>
            <person name="Larracuente A.M."/>
            <person name="Singh N.D."/>
            <person name="Abad J.P."/>
            <person name="Abt D.N."/>
            <person name="Adryan B."/>
            <person name="Aguade M."/>
            <person name="Akashi H."/>
            <person name="Anderson W.W."/>
            <person name="Aquadro C.F."/>
            <person name="Ardell D.H."/>
            <person name="Arguello R."/>
            <person name="Artieri C.G."/>
            <person name="Barbash D.A."/>
            <person name="Barker D."/>
            <person name="Barsanti P."/>
            <person name="Batterham P."/>
            <person name="Batzoglou S."/>
            <person name="Begun D."/>
            <person name="Bhutkar A."/>
            <person name="Blanco E."/>
            <person name="Bosak S.A."/>
            <person name="Bradley R.K."/>
            <person name="Brand A.D."/>
            <person name="Brent M.R."/>
            <person name="Brooks A.N."/>
            <person name="Brown R.H."/>
            <person name="Butlin R.K."/>
            <person name="Caggese C."/>
            <person name="Calvi B.R."/>
            <person name="Bernardo de Carvalho A."/>
            <person name="Caspi A."/>
            <person name="Castrezana S."/>
            <person name="Celniker S.E."/>
            <person name="Chang J.L."/>
            <person name="Chapple C."/>
            <person name="Chatterji S."/>
            <person name="Chinwalla A."/>
            <person name="Civetta A."/>
            <person name="Clifton S.W."/>
            <person name="Comeron J.M."/>
            <person name="Costello J.C."/>
            <person name="Coyne J.A."/>
            <person name="Daub J."/>
            <person name="David R.G."/>
            <person name="Delcher A.L."/>
            <person name="Delehaunty K."/>
            <person name="Do C.B."/>
            <person name="Ebling H."/>
            <person name="Edwards K."/>
            <person name="Eickbush T."/>
            <person name="Evans J.D."/>
            <person name="Filipski A."/>
            <person name="Findeiss S."/>
            <person name="Freyhult E."/>
            <person name="Fulton L."/>
            <person name="Fulton R."/>
            <person name="Garcia A.C."/>
            <person name="Gardiner A."/>
            <person name="Garfield D.A."/>
            <person name="Garvin B.E."/>
            <person name="Gibson G."/>
            <person name="Gilbert D."/>
            <person name="Gnerre S."/>
            <person name="Godfrey J."/>
            <person name="Good R."/>
            <person name="Gotea V."/>
            <person name="Gravely B."/>
            <person name="Greenberg A.J."/>
            <person name="Griffiths-Jones S."/>
            <person name="Gross S."/>
            <person name="Guigo R."/>
            <person name="Gustafson E.A."/>
            <person name="Haerty W."/>
            <person name="Hahn M.W."/>
            <person name="Halligan D.L."/>
            <person name="Halpern A.L."/>
            <person name="Halter G.M."/>
            <person name="Han M.V."/>
            <person name="Heger A."/>
            <person name="Hillier L."/>
            <person name="Hinrichs A.S."/>
            <person name="Holmes I."/>
            <person name="Hoskins R.A."/>
            <person name="Hubisz M.J."/>
            <person name="Hultmark D."/>
            <person name="Huntley M.A."/>
            <person name="Jaffe D.B."/>
            <person name="Jagadeeshan S."/>
            <person name="Jeck W.R."/>
            <person name="Johnson J."/>
            <person name="Jones C.D."/>
            <person name="Jordan W.C."/>
            <person name="Karpen G.H."/>
            <person name="Kataoka E."/>
            <person name="Keightley P.D."/>
            <person name="Kheradpour P."/>
            <person name="Kirkness E.F."/>
            <person name="Koerich L.B."/>
            <person name="Kristiansen K."/>
            <person name="Kudrna D."/>
            <person name="Kulathinal R.J."/>
            <person name="Kumar S."/>
            <person name="Kwok R."/>
            <person name="Lander E."/>
            <person name="Langley C.H."/>
            <person name="Lapoint R."/>
            <person name="Lazzaro B.P."/>
            <person name="Lee S.J."/>
            <person name="Levesque L."/>
            <person name="Li R."/>
            <person name="Lin C.F."/>
            <person name="Lin M.F."/>
            <person name="Lindblad-Toh K."/>
            <person name="Llopart A."/>
            <person name="Long M."/>
            <person name="Low L."/>
            <person name="Lozovsky E."/>
            <person name="Lu J."/>
            <person name="Luo M."/>
            <person name="Machado C.A."/>
            <person name="Makalowski W."/>
            <person name="Marzo M."/>
            <person name="Matsuda M."/>
            <person name="Matzkin L."/>
            <person name="McAllister B."/>
            <person name="McBride C.S."/>
            <person name="McKernan B."/>
            <person name="McKernan K."/>
            <person name="Mendez-Lago M."/>
            <person name="Minx P."/>
            <person name="Mollenhauer M.U."/>
            <person name="Montooth K."/>
            <person name="Mount S.M."/>
            <person name="Mu X."/>
            <person name="Myers E."/>
            <person name="Negre B."/>
            <person name="Newfeld S."/>
            <person name="Nielsen R."/>
            <person name="Noor M.A."/>
            <person name="O'Grady P."/>
            <person name="Pachter L."/>
            <person name="Papaceit M."/>
            <person name="Parisi M.J."/>
            <person name="Parisi M."/>
            <person name="Parts L."/>
            <person name="Pedersen J.S."/>
            <person name="Pesole G."/>
            <person name="Phillippy A.M."/>
            <person name="Ponting C.P."/>
            <person name="Pop M."/>
            <person name="Porcelli D."/>
            <person name="Powell J.R."/>
            <person name="Prohaska S."/>
            <person name="Pruitt K."/>
            <person name="Puig M."/>
            <person name="Quesneville H."/>
            <person name="Ram K.R."/>
            <person name="Rand D."/>
            <person name="Rasmussen M.D."/>
            <person name="Reed L.K."/>
            <person name="Reenan R."/>
            <person name="Reily A."/>
            <person name="Remington K.A."/>
            <person name="Rieger T.T."/>
            <person name="Ritchie M.G."/>
            <person name="Robin C."/>
            <person name="Rogers Y.H."/>
            <person name="Rohde C."/>
            <person name="Rozas J."/>
            <person name="Rubenfield M.J."/>
            <person name="Ruiz A."/>
            <person name="Russo S."/>
            <person name="Salzberg S.L."/>
            <person name="Sanchez-Gracia A."/>
            <person name="Saranga D.J."/>
            <person name="Sato H."/>
            <person name="Schaeffer S.W."/>
            <person name="Schatz M.C."/>
            <person name="Schlenke T."/>
            <person name="Schwartz R."/>
            <person name="Segarra C."/>
            <person name="Singh R.S."/>
            <person name="Sirot L."/>
            <person name="Sirota M."/>
            <person name="Sisneros N.B."/>
            <person name="Smith C.D."/>
            <person name="Smith T.F."/>
            <person name="Spieth J."/>
            <person name="Stage D.E."/>
            <person name="Stark A."/>
            <person name="Stephan W."/>
            <person name="Strausberg R.L."/>
            <person name="Strempel S."/>
            <person name="Sturgill D."/>
            <person name="Sutton G."/>
            <person name="Sutton G.G."/>
            <person name="Tao W."/>
            <person name="Teichmann S."/>
            <person name="Tobari Y.N."/>
            <person name="Tomimura Y."/>
            <person name="Tsolas J.M."/>
            <person name="Valente V.L."/>
            <person name="Venter E."/>
            <person name="Venter J.C."/>
            <person name="Vicario S."/>
            <person name="Vieira F.G."/>
            <person name="Vilella A.J."/>
            <person name="Villasante A."/>
            <person name="Walenz B."/>
            <person name="Wang J."/>
            <person name="Wasserman M."/>
            <person name="Watts T."/>
            <person name="Wilson D."/>
            <person name="Wilson R.K."/>
            <person name="Wing R.A."/>
            <person name="Wolfner M.F."/>
            <person name="Wong A."/>
            <person name="Wong G.K."/>
            <person name="Wu C.I."/>
            <person name="Wu G."/>
            <person name="Yamamoto D."/>
            <person name="Yang H.P."/>
            <person name="Yang S.P."/>
            <person name="Yorke J.A."/>
            <person name="Yoshida K."/>
            <person name="Zdobnov E."/>
            <person name="Zhang P."/>
            <person name="Zhang Y."/>
            <person name="Zimin A.V."/>
            <person name="Baldwin J."/>
            <person name="Abdouelleil A."/>
            <person name="Abdulkadir J."/>
            <person name="Abebe A."/>
            <person name="Abera B."/>
            <person name="Abreu J."/>
            <person name="Acer S.C."/>
            <person name="Aftuck L."/>
            <person name="Alexander A."/>
            <person name="An P."/>
            <person name="Anderson E."/>
            <person name="Anderson S."/>
            <person name="Arachi H."/>
            <person name="Azer M."/>
            <person name="Bachantsang P."/>
            <person name="Barry A."/>
            <person name="Bayul T."/>
            <person name="Berlin A."/>
            <person name="Bessette D."/>
            <person name="Bloom T."/>
            <person name="Blye J."/>
            <person name="Boguslavskiy L."/>
            <person name="Bonnet C."/>
            <person name="Boukhgalter B."/>
            <person name="Bourzgui I."/>
            <person name="Brown A."/>
            <person name="Cahill P."/>
            <person name="Channer S."/>
            <person name="Cheshatsang Y."/>
            <person name="Chuda L."/>
            <person name="Citroen M."/>
            <person name="Collymore A."/>
            <person name="Cooke P."/>
            <person name="Costello M."/>
            <person name="D'Aco K."/>
            <person name="Daza R."/>
            <person name="De Haan G."/>
            <person name="DeGray S."/>
            <person name="DeMaso C."/>
            <person name="Dhargay N."/>
            <person name="Dooley K."/>
            <person name="Dooley E."/>
            <person name="Doricent M."/>
            <person name="Dorje P."/>
            <person name="Dorjee K."/>
            <person name="Dupes A."/>
            <person name="Elong R."/>
            <person name="Falk J."/>
            <person name="Farina A."/>
            <person name="Faro S."/>
            <person name="Ferguson D."/>
            <person name="Fisher S."/>
            <person name="Foley C.D."/>
            <person name="Franke A."/>
            <person name="Friedrich D."/>
            <person name="Gadbois L."/>
            <person name="Gearin G."/>
            <person name="Gearin C.R."/>
            <person name="Giannoukos G."/>
            <person name="Goode T."/>
            <person name="Graham J."/>
            <person name="Grandbois E."/>
            <person name="Grewal S."/>
            <person name="Gyaltsen K."/>
            <person name="Hafez N."/>
            <person name="Hagos B."/>
            <person name="Hall J."/>
            <person name="Henson C."/>
            <person name="Hollinger A."/>
            <person name="Honan T."/>
            <person name="Huard M.D."/>
            <person name="Hughes L."/>
            <person name="Hurhula B."/>
            <person name="Husby M.E."/>
            <person name="Kamat A."/>
            <person name="Kanga B."/>
            <person name="Kashin S."/>
            <person name="Khazanovich D."/>
            <person name="Kisner P."/>
            <person name="Lance K."/>
            <person name="Lara M."/>
            <person name="Lee W."/>
            <person name="Lennon N."/>
            <person name="Letendre F."/>
            <person name="LeVine R."/>
            <person name="Lipovsky A."/>
            <person name="Liu X."/>
            <person name="Liu J."/>
            <person name="Liu S."/>
            <person name="Lokyitsang T."/>
            <person name="Lokyitsang Y."/>
            <person name="Lubonja R."/>
            <person name="Lui A."/>
            <person name="MacDonald P."/>
            <person name="Magnisalis V."/>
            <person name="Maru K."/>
            <person name="Matthews C."/>
            <person name="McCusker W."/>
            <person name="McDonough S."/>
            <person name="Mehta T."/>
            <person name="Meldrim J."/>
            <person name="Meneus L."/>
            <person name="Mihai O."/>
            <person name="Mihalev A."/>
            <person name="Mihova T."/>
            <person name="Mittelman R."/>
            <person name="Mlenga V."/>
            <person name="Montmayeur A."/>
            <person name="Mulrain L."/>
            <person name="Navidi A."/>
            <person name="Naylor J."/>
            <person name="Negash T."/>
            <person name="Nguyen T."/>
            <person name="Nguyen N."/>
            <person name="Nicol R."/>
            <person name="Norbu C."/>
            <person name="Norbu N."/>
            <person name="Novod N."/>
            <person name="O'Neill B."/>
            <person name="Osman S."/>
            <person name="Markiewicz E."/>
            <person name="Oyono O.L."/>
            <person name="Patti C."/>
            <person name="Phunkhang P."/>
            <person name="Pierre F."/>
            <person name="Priest M."/>
            <person name="Raghuraman S."/>
            <person name="Rege F."/>
            <person name="Reyes R."/>
            <person name="Rise C."/>
            <person name="Rogov P."/>
            <person name="Ross K."/>
            <person name="Ryan E."/>
            <person name="Settipalli S."/>
            <person name="Shea T."/>
            <person name="Sherpa N."/>
            <person name="Shi L."/>
            <person name="Shih D."/>
            <person name="Sparrow T."/>
            <person name="Spaulding J."/>
            <person name="Stalker J."/>
            <person name="Stange-Thomann N."/>
            <person name="Stavropoulos S."/>
            <person name="Stone C."/>
            <person name="Strader C."/>
            <person name="Tesfaye S."/>
            <person name="Thomson T."/>
            <person name="Thoulutsang Y."/>
            <person name="Thoulutsang D."/>
            <person name="Topham K."/>
            <person name="Topping I."/>
            <person name="Tsamla T."/>
            <person name="Vassiliev H."/>
            <person name="Vo A."/>
            <person name="Wangchuk T."/>
            <person name="Wangdi T."/>
            <person name="Weiand M."/>
            <person name="Wilkinson J."/>
            <person name="Wilson A."/>
            <person name="Yadav S."/>
            <person name="Young G."/>
            <person name="Yu Q."/>
            <person name="Zembek L."/>
            <person name="Zhong D."/>
            <person name="Zimmer A."/>
            <person name="Zwirko Z."/>
            <person name="Jaffe D.B."/>
            <person name="Alvarez P."/>
            <person name="Brockman W."/>
            <person name="Butler J."/>
            <person name="Chin C."/>
            <person name="Gnerre S."/>
            <person name="Grabherr M."/>
            <person name="Kleber M."/>
            <person name="Mauceli E."/>
            <person name="MacCallum I."/>
        </authorList>
    </citation>
    <scope>NUCLEOTIDE SEQUENCE [LARGE SCALE GENOMIC DNA]</scope>
    <source>
        <strain evidence="4">Tucson 14030-0811.24</strain>
    </source>
</reference>
<dbReference type="Proteomes" id="UP000007798">
    <property type="component" value="Unassembled WGS sequence"/>
</dbReference>
<dbReference type="InParanoid" id="B4MP21"/>
<accession>B4MP21</accession>
<gene>
    <name evidence="3" type="primary">Dwil\GK19465</name>
    <name evidence="3" type="ORF">Dwil_GK19465</name>
</gene>
<feature type="coiled-coil region" evidence="1">
    <location>
        <begin position="344"/>
        <end position="378"/>
    </location>
</feature>
<evidence type="ECO:0000256" key="1">
    <source>
        <dbReference type="SAM" id="Coils"/>
    </source>
</evidence>
<evidence type="ECO:0000256" key="2">
    <source>
        <dbReference type="SAM" id="MobiDB-lite"/>
    </source>
</evidence>
<evidence type="ECO:0000313" key="4">
    <source>
        <dbReference type="Proteomes" id="UP000007798"/>
    </source>
</evidence>
<dbReference type="KEGG" id="dwi:6639692"/>
<dbReference type="PANTHER" id="PTHR39944:SF1">
    <property type="entry name" value="CALDESMON-RELATED PROTEIN-RELATED"/>
    <property type="match status" value="1"/>
</dbReference>
<dbReference type="OMA" id="CPEVLIP"/>
<keyword evidence="1" id="KW-0175">Coiled coil</keyword>
<dbReference type="OrthoDB" id="331765at2759"/>
<dbReference type="PhylomeDB" id="B4MP21"/>
<keyword evidence="4" id="KW-1185">Reference proteome</keyword>
<protein>
    <submittedName>
        <fullName evidence="3">Uncharacterized protein</fullName>
    </submittedName>
</protein>
<dbReference type="eggNOG" id="ENOG502T91K">
    <property type="taxonomic scope" value="Eukaryota"/>
</dbReference>
<sequence>MEKQKNRSSLTKPLRPVVISAKRFDDIQSRAKNEKKLAQLAAIEEEHRYRQYLKEGNDHLCSFFKENILKRKADAEAKIQYQIPEADQQQENETKLLQDHLRRERIVRANKMLQQLKPGPRALHQALLESDLIHQRHYNEALNREIAQAAADQQKLDEQQCPEILIPFTKATEAEEVAQEKAKVQTFRKDLMRDMQKRCRNKYETRLQELCEGAMERVQCQGIINEQEKAAKELRARRHDFGRNAYKEALKEKAERAEHERICDAIDDRRNCVYLVASRNLSSRYNTHVKQMRADQIAAREARAVRVCQMQQAKKRQTEDRQHVEEDRYEFEIKVDEERRQCELRELANQRKAYQLEEQRLAREKRQRREEIERFELARRLKNSEANRHFKILEECNQEKIKSDLRKTLQCQRDEFMEQRRLELMRISACNDDPYLEDDKNFFAQAVDVMDKSCEVGRPLYPIAMAADRYQRENNLDLRPEAKVVRRSKLRDYCWPGFVSKADLAYRKYEQREKCREATEHDRDQIYFNAIKIQKMASAERPYKPCISSCPIKCFRENNMQPNRKVDIGKCAEKGPPPVPPVDTYPPANLRLSDAKCKMLSVVRKVLNGMKIDEKLPAPGPPQPPKDKEDVVVPVPILIQVASNPAPSGEPEEEVTSKKKRKRKSKPAETVKSGFSGGPPPGQDRPADIPDPKGTWGKGPLKALPPPKQPSKRPSGFTGGPLPGQTRAADVPNPKGKWGDGPLKAQPIQPQQPTKRPSGFTGGPLPGQNRAAGIPNPKGTWGDGPLKAQTIQPAQTGPAPGHNNSTGIPQARIIIRTVSMLPQSQRPVQQTRRSQGFTGGPPSGQNVPAPIPNPKGTWGTGPLQEQAKQFEKKR</sequence>
<feature type="region of interest" description="Disordered" evidence="2">
    <location>
        <begin position="640"/>
        <end position="874"/>
    </location>
</feature>
<dbReference type="STRING" id="7260.B4MP21"/>
<dbReference type="EMBL" id="CH963848">
    <property type="protein sequence ID" value="EDW73860.1"/>
    <property type="molecule type" value="Genomic_DNA"/>
</dbReference>
<organism evidence="3 4">
    <name type="scientific">Drosophila willistoni</name>
    <name type="common">Fruit fly</name>
    <dbReference type="NCBI Taxonomy" id="7260"/>
    <lineage>
        <taxon>Eukaryota</taxon>
        <taxon>Metazoa</taxon>
        <taxon>Ecdysozoa</taxon>
        <taxon>Arthropoda</taxon>
        <taxon>Hexapoda</taxon>
        <taxon>Insecta</taxon>
        <taxon>Pterygota</taxon>
        <taxon>Neoptera</taxon>
        <taxon>Endopterygota</taxon>
        <taxon>Diptera</taxon>
        <taxon>Brachycera</taxon>
        <taxon>Muscomorpha</taxon>
        <taxon>Ephydroidea</taxon>
        <taxon>Drosophilidae</taxon>
        <taxon>Drosophila</taxon>
        <taxon>Sophophora</taxon>
    </lineage>
</organism>
<evidence type="ECO:0000313" key="3">
    <source>
        <dbReference type="EMBL" id="EDW73860.1"/>
    </source>
</evidence>
<feature type="compositionally biased region" description="Polar residues" evidence="2">
    <location>
        <begin position="820"/>
        <end position="836"/>
    </location>
</feature>
<proteinExistence type="predicted"/>